<feature type="transmembrane region" description="Helical" evidence="9">
    <location>
        <begin position="103"/>
        <end position="125"/>
    </location>
</feature>
<dbReference type="Pfam" id="PF00860">
    <property type="entry name" value="Xan_ur_permease"/>
    <property type="match status" value="1"/>
</dbReference>
<feature type="transmembrane region" description="Helical" evidence="9">
    <location>
        <begin position="50"/>
        <end position="71"/>
    </location>
</feature>
<feature type="transmembrane region" description="Helical" evidence="9">
    <location>
        <begin position="78"/>
        <end position="97"/>
    </location>
</feature>
<gene>
    <name evidence="10" type="ORF">SAMN05660337_2229</name>
</gene>
<sequence>MINYLNKYFKINEYGSTISREIIAGMTTFATMAYIIVVNPKILEAAGIPFGPSMVATIISAFFGTMAMGLYAKRPFAVAPYMGENAFIAFTVVKVMGYSWQTAIGAIFIGGVLFVIFTTTGIRSWMISAIPKNLKNAFVVGIGLFLTFIGLNTTGIVTIGVPGAPIHLGNLSNPSTLLAIGCFFLMAMLMAKKISGAIIIGIIATTIGAFYLEIAKPPTEYFSMPPSLEPTFLQLDITGSFTWGFISVILTVFILDFLDTMGTLYAVSYRAGLLDKNGDLPEIEKPLLVDALTTVLASLLGTTTTGVFVESATGIEAGGRTGLTAVTTALLFLAALFLEPVLTTIPPCAYGPSLIIVGMLMIAPCKNLEVDDISELVPAFLVIALMSFTYNLGTGMTAGFIAYPFMKAVTGKIREISAGLWMLCFLSVLFFLTCPH</sequence>
<keyword evidence="7 8" id="KW-0472">Membrane</keyword>
<keyword evidence="6 8" id="KW-1133">Transmembrane helix</keyword>
<evidence type="ECO:0000256" key="5">
    <source>
        <dbReference type="ARBA" id="ARBA00022692"/>
    </source>
</evidence>
<feature type="transmembrane region" description="Helical" evidence="9">
    <location>
        <begin position="171"/>
        <end position="189"/>
    </location>
</feature>
<organism evidence="10 11">
    <name type="scientific">Maridesulfovibrio ferrireducens</name>
    <dbReference type="NCBI Taxonomy" id="246191"/>
    <lineage>
        <taxon>Bacteria</taxon>
        <taxon>Pseudomonadati</taxon>
        <taxon>Thermodesulfobacteriota</taxon>
        <taxon>Desulfovibrionia</taxon>
        <taxon>Desulfovibrionales</taxon>
        <taxon>Desulfovibrionaceae</taxon>
        <taxon>Maridesulfovibrio</taxon>
    </lineage>
</organism>
<dbReference type="EMBL" id="FNGA01000003">
    <property type="protein sequence ID" value="SDL13992.1"/>
    <property type="molecule type" value="Genomic_DNA"/>
</dbReference>
<evidence type="ECO:0000256" key="2">
    <source>
        <dbReference type="ARBA" id="ARBA00005697"/>
    </source>
</evidence>
<feature type="transmembrane region" description="Helical" evidence="9">
    <location>
        <begin position="376"/>
        <end position="403"/>
    </location>
</feature>
<evidence type="ECO:0000256" key="7">
    <source>
        <dbReference type="ARBA" id="ARBA00023136"/>
    </source>
</evidence>
<dbReference type="InterPro" id="IPR026033">
    <property type="entry name" value="Azg-like_bact_archaea"/>
</dbReference>
<keyword evidence="3 8" id="KW-0813">Transport</keyword>
<dbReference type="InterPro" id="IPR006043">
    <property type="entry name" value="NCS2"/>
</dbReference>
<dbReference type="STRING" id="246191.SAMN05660337_2229"/>
<protein>
    <submittedName>
        <fullName evidence="10">Putative MFS transporter, AGZA family, xanthine/uracil permease</fullName>
    </submittedName>
</protein>
<evidence type="ECO:0000256" key="6">
    <source>
        <dbReference type="ARBA" id="ARBA00022989"/>
    </source>
</evidence>
<evidence type="ECO:0000256" key="4">
    <source>
        <dbReference type="ARBA" id="ARBA00022475"/>
    </source>
</evidence>
<name>A0A1G9HM82_9BACT</name>
<feature type="transmembrane region" description="Helical" evidence="9">
    <location>
        <begin position="137"/>
        <end position="159"/>
    </location>
</feature>
<comment type="similarity">
    <text evidence="2 8">Belongs to the nucleobase:cation symporter-2 (NCS2) (TC 2.A.40) family. Azg-like subfamily.</text>
</comment>
<keyword evidence="4 8" id="KW-1003">Cell membrane</keyword>
<evidence type="ECO:0000313" key="10">
    <source>
        <dbReference type="EMBL" id="SDL13992.1"/>
    </source>
</evidence>
<feature type="transmembrane region" description="Helical" evidence="9">
    <location>
        <begin position="21"/>
        <end position="38"/>
    </location>
</feature>
<dbReference type="PANTHER" id="PTHR43337">
    <property type="entry name" value="XANTHINE/URACIL PERMEASE C887.17-RELATED"/>
    <property type="match status" value="1"/>
</dbReference>
<proteinExistence type="inferred from homology"/>
<dbReference type="OrthoDB" id="9808458at2"/>
<evidence type="ECO:0000313" key="11">
    <source>
        <dbReference type="Proteomes" id="UP000199053"/>
    </source>
</evidence>
<keyword evidence="5 8" id="KW-0812">Transmembrane</keyword>
<keyword evidence="11" id="KW-1185">Reference proteome</keyword>
<evidence type="ECO:0000256" key="3">
    <source>
        <dbReference type="ARBA" id="ARBA00022448"/>
    </source>
</evidence>
<dbReference type="Proteomes" id="UP000199053">
    <property type="component" value="Unassembled WGS sequence"/>
</dbReference>
<comment type="subcellular location">
    <subcellularLocation>
        <location evidence="1 8">Cell membrane</location>
        <topology evidence="1 8">Multi-pass membrane protein</topology>
    </subcellularLocation>
</comment>
<dbReference type="InterPro" id="IPR045018">
    <property type="entry name" value="Azg-like"/>
</dbReference>
<evidence type="ECO:0000256" key="8">
    <source>
        <dbReference type="PIRNR" id="PIRNR005353"/>
    </source>
</evidence>
<feature type="transmembrane region" description="Helical" evidence="9">
    <location>
        <begin position="415"/>
        <end position="433"/>
    </location>
</feature>
<reference evidence="11" key="1">
    <citation type="submission" date="2016-10" db="EMBL/GenBank/DDBJ databases">
        <authorList>
            <person name="Varghese N."/>
            <person name="Submissions S."/>
        </authorList>
    </citation>
    <scope>NUCLEOTIDE SEQUENCE [LARGE SCALE GENOMIC DNA]</scope>
    <source>
        <strain evidence="11">DSM 16995</strain>
    </source>
</reference>
<dbReference type="AlphaFoldDB" id="A0A1G9HM82"/>
<dbReference type="RefSeq" id="WP_092161078.1">
    <property type="nucleotide sequence ID" value="NZ_FNGA01000003.1"/>
</dbReference>
<dbReference type="PIRSF" id="PIRSF005353">
    <property type="entry name" value="PbuG"/>
    <property type="match status" value="1"/>
</dbReference>
<feature type="transmembrane region" description="Helical" evidence="9">
    <location>
        <begin position="196"/>
        <end position="214"/>
    </location>
</feature>
<dbReference type="GO" id="GO:0005886">
    <property type="term" value="C:plasma membrane"/>
    <property type="evidence" value="ECO:0007669"/>
    <property type="project" value="UniProtKB-SubCell"/>
</dbReference>
<evidence type="ECO:0000256" key="1">
    <source>
        <dbReference type="ARBA" id="ARBA00004651"/>
    </source>
</evidence>
<evidence type="ECO:0000256" key="9">
    <source>
        <dbReference type="SAM" id="Phobius"/>
    </source>
</evidence>
<dbReference type="GO" id="GO:0005345">
    <property type="term" value="F:purine nucleobase transmembrane transporter activity"/>
    <property type="evidence" value="ECO:0007669"/>
    <property type="project" value="TreeGrafter"/>
</dbReference>
<dbReference type="PANTHER" id="PTHR43337:SF1">
    <property type="entry name" value="XANTHINE_URACIL PERMEASE C887.17-RELATED"/>
    <property type="match status" value="1"/>
</dbReference>
<feature type="transmembrane region" description="Helical" evidence="9">
    <location>
        <begin position="241"/>
        <end position="267"/>
    </location>
</feature>
<accession>A0A1G9HM82</accession>